<comment type="similarity">
    <text evidence="2">Belongs to the glycosyl hydrolase 81 family.</text>
</comment>
<feature type="compositionally biased region" description="Acidic residues" evidence="9">
    <location>
        <begin position="107"/>
        <end position="119"/>
    </location>
</feature>
<evidence type="ECO:0000256" key="4">
    <source>
        <dbReference type="ARBA" id="ARBA00022801"/>
    </source>
</evidence>
<organism evidence="12 13">
    <name type="scientific">Hujiaoplasma nucleasis</name>
    <dbReference type="NCBI Taxonomy" id="2725268"/>
    <lineage>
        <taxon>Bacteria</taxon>
        <taxon>Bacillati</taxon>
        <taxon>Mycoplasmatota</taxon>
        <taxon>Mollicutes</taxon>
        <taxon>Candidatus Izemoplasmatales</taxon>
        <taxon>Hujiaoplasmataceae</taxon>
        <taxon>Hujiaoplasma</taxon>
    </lineage>
</organism>
<dbReference type="GO" id="GO:0042973">
    <property type="term" value="F:glucan endo-1,3-beta-D-glucosidase activity"/>
    <property type="evidence" value="ECO:0007669"/>
    <property type="project" value="UniProtKB-EC"/>
</dbReference>
<evidence type="ECO:0000259" key="11">
    <source>
        <dbReference type="Pfam" id="PF17652"/>
    </source>
</evidence>
<evidence type="ECO:0000313" key="13">
    <source>
        <dbReference type="Proteomes" id="UP000512167"/>
    </source>
</evidence>
<dbReference type="GO" id="GO:0052861">
    <property type="term" value="F:endo-1,3(4)-beta-glucanase activity"/>
    <property type="evidence" value="ECO:0007669"/>
    <property type="project" value="InterPro"/>
</dbReference>
<dbReference type="EMBL" id="CP051151">
    <property type="protein sequence ID" value="QLY40780.1"/>
    <property type="molecule type" value="Genomic_DNA"/>
</dbReference>
<accession>A0A7L6N3D8</accession>
<feature type="signal peptide" evidence="10">
    <location>
        <begin position="1"/>
        <end position="20"/>
    </location>
</feature>
<keyword evidence="10" id="KW-0732">Signal</keyword>
<evidence type="ECO:0000256" key="8">
    <source>
        <dbReference type="ARBA" id="ARBA00023326"/>
    </source>
</evidence>
<dbReference type="InterPro" id="IPR013783">
    <property type="entry name" value="Ig-like_fold"/>
</dbReference>
<evidence type="ECO:0000256" key="3">
    <source>
        <dbReference type="ARBA" id="ARBA00012780"/>
    </source>
</evidence>
<proteinExistence type="inferred from homology"/>
<keyword evidence="5" id="KW-0119">Carbohydrate metabolism</keyword>
<keyword evidence="8" id="KW-0624">Polysaccharide degradation</keyword>
<dbReference type="PROSITE" id="PS51257">
    <property type="entry name" value="PROKAR_LIPOPROTEIN"/>
    <property type="match status" value="1"/>
</dbReference>
<evidence type="ECO:0000256" key="6">
    <source>
        <dbReference type="ARBA" id="ARBA00023295"/>
    </source>
</evidence>
<evidence type="ECO:0000256" key="9">
    <source>
        <dbReference type="SAM" id="MobiDB-lite"/>
    </source>
</evidence>
<dbReference type="PROSITE" id="PS52008">
    <property type="entry name" value="GH81"/>
    <property type="match status" value="1"/>
</dbReference>
<keyword evidence="13" id="KW-1185">Reference proteome</keyword>
<reference evidence="12 13" key="1">
    <citation type="submission" date="2020-04" db="EMBL/GenBank/DDBJ databases">
        <authorList>
            <person name="Zheng R.K."/>
            <person name="Sun C.M."/>
        </authorList>
    </citation>
    <scope>NUCLEOTIDE SEQUENCE [LARGE SCALE GENOMIC DNA]</scope>
    <source>
        <strain evidence="13">zrk29</strain>
    </source>
</reference>
<dbReference type="GO" id="GO:0000272">
    <property type="term" value="P:polysaccharide catabolic process"/>
    <property type="evidence" value="ECO:0007669"/>
    <property type="project" value="UniProtKB-KW"/>
</dbReference>
<dbReference type="GO" id="GO:0071555">
    <property type="term" value="P:cell wall organization"/>
    <property type="evidence" value="ECO:0007669"/>
    <property type="project" value="UniProtKB-KW"/>
</dbReference>
<name>A0A7L6N3D8_9MOLU</name>
<evidence type="ECO:0000256" key="2">
    <source>
        <dbReference type="ARBA" id="ARBA00010730"/>
    </source>
</evidence>
<dbReference type="InterPro" id="IPR040720">
    <property type="entry name" value="GH81_C"/>
</dbReference>
<dbReference type="Pfam" id="PF17652">
    <property type="entry name" value="Glyco_hydro81C"/>
    <property type="match status" value="1"/>
</dbReference>
<dbReference type="PANTHER" id="PTHR31983:SF0">
    <property type="entry name" value="GLUCAN ENDO-1,3-BETA-D-GLUCOSIDASE 2"/>
    <property type="match status" value="1"/>
</dbReference>
<dbReference type="Gene3D" id="2.60.40.10">
    <property type="entry name" value="Immunoglobulins"/>
    <property type="match status" value="1"/>
</dbReference>
<protein>
    <recommendedName>
        <fullName evidence="3">glucan endo-1,3-beta-D-glucosidase</fullName>
        <ecNumber evidence="3">3.2.1.39</ecNumber>
    </recommendedName>
</protein>
<evidence type="ECO:0000256" key="10">
    <source>
        <dbReference type="SAM" id="SignalP"/>
    </source>
</evidence>
<dbReference type="InterPro" id="IPR005200">
    <property type="entry name" value="Endo-beta-glucanase"/>
</dbReference>
<feature type="region of interest" description="Disordered" evidence="9">
    <location>
        <begin position="74"/>
        <end position="119"/>
    </location>
</feature>
<dbReference type="AlphaFoldDB" id="A0A7L6N3D8"/>
<dbReference type="PANTHER" id="PTHR31983">
    <property type="entry name" value="ENDO-1,3(4)-BETA-GLUCANASE 1"/>
    <property type="match status" value="1"/>
</dbReference>
<evidence type="ECO:0000256" key="7">
    <source>
        <dbReference type="ARBA" id="ARBA00023316"/>
    </source>
</evidence>
<dbReference type="RefSeq" id="WP_312031628.1">
    <property type="nucleotide sequence ID" value="NZ_CP051151.1"/>
</dbReference>
<dbReference type="EC" id="3.2.1.39" evidence="3"/>
<dbReference type="Gene3D" id="2.70.98.30">
    <property type="entry name" value="Golgi alpha-mannosidase II, domain 4"/>
    <property type="match status" value="1"/>
</dbReference>
<sequence length="995" mass="111964">MKKILIAAMFILLFVLVSCTDDTRISTDFPTTTNQVTEEPTTIESTFEETTMLQTTEEITSEQATELPTTIVDTTDETSEVSTTIPTEEPTEIPTEEPTEVPTTEEPTTEEPTTEEPTTEVEVIDTVLGLEDTQVIVDHYFNPMLDVSAYSSFGKDITYLIEITGFVDYGTVGEYDLTYNISYLEDSFSATRSISIVEGTYSSPSGSRPIGDTGTVSLGQGSYVTGSDSSIAHPINATFLRKNLLNDAIPSSGWWTSLLVQNYGGSNGLYLNPLRVAFANEGMEITNPLDGFVQYWNPEGYQTIAQFPIALKDAYLKSSDLNVGYVTEVIDYSDSMVKVAMKNNLLSEDEVVVTLVQGSPYVFVETANKNSMTLTMDSSVTIEYYNLQGQKITTPTHQDQAIIVKMVQRHSGYDTSPPANVGQAQYTDKYYLVNVPNNSTFTMNNNQLSMTLGDGNYLSIAAINDLSEAMFYHNHGYSMITDTSITYEIDKMNSMVYTDYQMIVQNLKSTNFESPLLALMPHQYKYSDALLSDYSYRTVRGTLKVMEGSYFQTILSFNGLLPGYTLPENTAFNQSDQIAYLYDLDSRTEISDLDNFYNDEGPYWNSKAIYPLAQGIIIADQLGEELLEISFVGKLKYLLADWYTYDGTSDDKYLFYNNPWGSVYYSNDDFATASTLSDHSFTHGYLIYGSAVLAMYDSTFVEEYGDMVELLLDDYMYPHKDDAEFAYLRNFDPWAGHSWAHGFGTFAEGNNLESTSEALNSWNAGYLWALQTGDEARMNAAIYGFVTEISAIKEYWFDYDEENWDPAFGDYVDVAGMVWGGKHDYATWFGANPTFIYGIQWLPTGEYLTNYALNDKDYDKLSSIYQTYLQAKNGEIDTWYSNMWAIQAIIDPDIAIIEFDSSLILNDDYPAELSGTYWMIHALDSLGRRDTSVWMEITMGVTSTVYKDESNNLYAMIWNSSTSPKTIDFYNQDGLFTSVSVNARSFTKVELISNQ</sequence>
<evidence type="ECO:0000256" key="1">
    <source>
        <dbReference type="ARBA" id="ARBA00000382"/>
    </source>
</evidence>
<keyword evidence="7" id="KW-0961">Cell wall biogenesis/degradation</keyword>
<keyword evidence="4" id="KW-0378">Hydrolase</keyword>
<feature type="domain" description="Glycosyl hydrolase family 81 C-terminal" evidence="11">
    <location>
        <begin position="590"/>
        <end position="902"/>
    </location>
</feature>
<feature type="chain" id="PRO_5029453657" description="glucan endo-1,3-beta-D-glucosidase" evidence="10">
    <location>
        <begin position="21"/>
        <end position="995"/>
    </location>
</feature>
<comment type="catalytic activity">
    <reaction evidence="1">
        <text>Hydrolysis of (1-&gt;3)-beta-D-glucosidic linkages in (1-&gt;3)-beta-D-glucans.</text>
        <dbReference type="EC" id="3.2.1.39"/>
    </reaction>
</comment>
<evidence type="ECO:0000256" key="5">
    <source>
        <dbReference type="ARBA" id="ARBA00023277"/>
    </source>
</evidence>
<gene>
    <name evidence="12" type="ORF">HF295_07905</name>
</gene>
<evidence type="ECO:0000313" key="12">
    <source>
        <dbReference type="EMBL" id="QLY40780.1"/>
    </source>
</evidence>
<dbReference type="KEGG" id="tbk:HF295_07905"/>
<dbReference type="Proteomes" id="UP000512167">
    <property type="component" value="Chromosome"/>
</dbReference>
<feature type="compositionally biased region" description="Acidic residues" evidence="9">
    <location>
        <begin position="89"/>
        <end position="99"/>
    </location>
</feature>
<keyword evidence="6" id="KW-0326">Glycosidase</keyword>